<dbReference type="Pfam" id="PF03959">
    <property type="entry name" value="FSH1"/>
    <property type="match status" value="1"/>
</dbReference>
<dbReference type="Gene3D" id="3.40.50.1820">
    <property type="entry name" value="alpha/beta hydrolase"/>
    <property type="match status" value="1"/>
</dbReference>
<keyword evidence="4" id="KW-1185">Reference proteome</keyword>
<dbReference type="PANTHER" id="PTHR48070:SF4">
    <property type="entry name" value="ESTERASE ALNB"/>
    <property type="match status" value="1"/>
</dbReference>
<evidence type="ECO:0000256" key="1">
    <source>
        <dbReference type="ARBA" id="ARBA00022801"/>
    </source>
</evidence>
<organism evidence="3 4">
    <name type="scientific">Parathielavia appendiculata</name>
    <dbReference type="NCBI Taxonomy" id="2587402"/>
    <lineage>
        <taxon>Eukaryota</taxon>
        <taxon>Fungi</taxon>
        <taxon>Dikarya</taxon>
        <taxon>Ascomycota</taxon>
        <taxon>Pezizomycotina</taxon>
        <taxon>Sordariomycetes</taxon>
        <taxon>Sordariomycetidae</taxon>
        <taxon>Sordariales</taxon>
        <taxon>Chaetomiaceae</taxon>
        <taxon>Parathielavia</taxon>
    </lineage>
</organism>
<sequence length="259" mass="28495">MRFLCLHGMGTNSEIYEAQLAPIRGHLGAEHEFVFVDGAIECEPAHGVADIFPPPFFCYYSKPTRSQLQAAYDLVEEVLEEDGPFDGVFGFSQGGALIASMLLQRCRTDPGAPDLFRVAIFTCASLPFDLDCNSDDGRIKYYTAIDPLTGAVSVRDFVPGITHVETTKVNGYITSPEPGELPLRRYHPDRERLRIPISTVHILGERDPFVPQSRALVGLCDDAVVVSHERGHELPRDGLFARKAANAISAAVSKSLFRC</sequence>
<reference evidence="3" key="2">
    <citation type="submission" date="2023-05" db="EMBL/GenBank/DDBJ databases">
        <authorList>
            <consortium name="Lawrence Berkeley National Laboratory"/>
            <person name="Steindorff A."/>
            <person name="Hensen N."/>
            <person name="Bonometti L."/>
            <person name="Westerberg I."/>
            <person name="Brannstrom I.O."/>
            <person name="Guillou S."/>
            <person name="Cros-Aarteil S."/>
            <person name="Calhoun S."/>
            <person name="Haridas S."/>
            <person name="Kuo A."/>
            <person name="Mondo S."/>
            <person name="Pangilinan J."/>
            <person name="Riley R."/>
            <person name="Labutti K."/>
            <person name="Andreopoulos B."/>
            <person name="Lipzen A."/>
            <person name="Chen C."/>
            <person name="Yanf M."/>
            <person name="Daum C."/>
            <person name="Ng V."/>
            <person name="Clum A."/>
            <person name="Ohm R."/>
            <person name="Martin F."/>
            <person name="Silar P."/>
            <person name="Natvig D."/>
            <person name="Lalanne C."/>
            <person name="Gautier V."/>
            <person name="Ament-Velasquez S.L."/>
            <person name="Kruys A."/>
            <person name="Hutchinson M.I."/>
            <person name="Powell A.J."/>
            <person name="Barry K."/>
            <person name="Miller A.N."/>
            <person name="Grigoriev I.V."/>
            <person name="Debuchy R."/>
            <person name="Gladieux P."/>
            <person name="Thoren M.H."/>
            <person name="Johannesson H."/>
        </authorList>
    </citation>
    <scope>NUCLEOTIDE SEQUENCE</scope>
    <source>
        <strain evidence="3">CBS 731.68</strain>
    </source>
</reference>
<gene>
    <name evidence="3" type="ORF">N657DRAFT_651448</name>
</gene>
<dbReference type="GO" id="GO:0019748">
    <property type="term" value="P:secondary metabolic process"/>
    <property type="evidence" value="ECO:0007669"/>
    <property type="project" value="TreeGrafter"/>
</dbReference>
<dbReference type="AlphaFoldDB" id="A0AAN6TQ66"/>
<evidence type="ECO:0000259" key="2">
    <source>
        <dbReference type="Pfam" id="PF03959"/>
    </source>
</evidence>
<dbReference type="InterPro" id="IPR050593">
    <property type="entry name" value="LovG"/>
</dbReference>
<dbReference type="InterPro" id="IPR005645">
    <property type="entry name" value="FSH-like_dom"/>
</dbReference>
<dbReference type="GO" id="GO:0005737">
    <property type="term" value="C:cytoplasm"/>
    <property type="evidence" value="ECO:0007669"/>
    <property type="project" value="TreeGrafter"/>
</dbReference>
<comment type="caution">
    <text evidence="3">The sequence shown here is derived from an EMBL/GenBank/DDBJ whole genome shotgun (WGS) entry which is preliminary data.</text>
</comment>
<reference evidence="3" key="1">
    <citation type="journal article" date="2023" name="Mol. Phylogenet. Evol.">
        <title>Genome-scale phylogeny and comparative genomics of the fungal order Sordariales.</title>
        <authorList>
            <person name="Hensen N."/>
            <person name="Bonometti L."/>
            <person name="Westerberg I."/>
            <person name="Brannstrom I.O."/>
            <person name="Guillou S."/>
            <person name="Cros-Aarteil S."/>
            <person name="Calhoun S."/>
            <person name="Haridas S."/>
            <person name="Kuo A."/>
            <person name="Mondo S."/>
            <person name="Pangilinan J."/>
            <person name="Riley R."/>
            <person name="LaButti K."/>
            <person name="Andreopoulos B."/>
            <person name="Lipzen A."/>
            <person name="Chen C."/>
            <person name="Yan M."/>
            <person name="Daum C."/>
            <person name="Ng V."/>
            <person name="Clum A."/>
            <person name="Steindorff A."/>
            <person name="Ohm R.A."/>
            <person name="Martin F."/>
            <person name="Silar P."/>
            <person name="Natvig D.O."/>
            <person name="Lalanne C."/>
            <person name="Gautier V."/>
            <person name="Ament-Velasquez S.L."/>
            <person name="Kruys A."/>
            <person name="Hutchinson M.I."/>
            <person name="Powell A.J."/>
            <person name="Barry K."/>
            <person name="Miller A.N."/>
            <person name="Grigoriev I.V."/>
            <person name="Debuchy R."/>
            <person name="Gladieux P."/>
            <person name="Hiltunen Thoren M."/>
            <person name="Johannesson H."/>
        </authorList>
    </citation>
    <scope>NUCLEOTIDE SEQUENCE</scope>
    <source>
        <strain evidence="3">CBS 731.68</strain>
    </source>
</reference>
<dbReference type="GeneID" id="87830936"/>
<protein>
    <recommendedName>
        <fullName evidence="2">Serine hydrolase domain-containing protein</fullName>
    </recommendedName>
</protein>
<dbReference type="InterPro" id="IPR029058">
    <property type="entry name" value="AB_hydrolase_fold"/>
</dbReference>
<dbReference type="GO" id="GO:0005634">
    <property type="term" value="C:nucleus"/>
    <property type="evidence" value="ECO:0007669"/>
    <property type="project" value="TreeGrafter"/>
</dbReference>
<feature type="domain" description="Serine hydrolase" evidence="2">
    <location>
        <begin position="2"/>
        <end position="239"/>
    </location>
</feature>
<name>A0AAN6TQ66_9PEZI</name>
<dbReference type="RefSeq" id="XP_062642044.1">
    <property type="nucleotide sequence ID" value="XM_062794167.1"/>
</dbReference>
<keyword evidence="1" id="KW-0378">Hydrolase</keyword>
<evidence type="ECO:0000313" key="4">
    <source>
        <dbReference type="Proteomes" id="UP001302602"/>
    </source>
</evidence>
<dbReference type="GO" id="GO:0016787">
    <property type="term" value="F:hydrolase activity"/>
    <property type="evidence" value="ECO:0007669"/>
    <property type="project" value="UniProtKB-KW"/>
</dbReference>
<proteinExistence type="predicted"/>
<evidence type="ECO:0000313" key="3">
    <source>
        <dbReference type="EMBL" id="KAK4118271.1"/>
    </source>
</evidence>
<dbReference type="Proteomes" id="UP001302602">
    <property type="component" value="Unassembled WGS sequence"/>
</dbReference>
<dbReference type="EMBL" id="MU853274">
    <property type="protein sequence ID" value="KAK4118271.1"/>
    <property type="molecule type" value="Genomic_DNA"/>
</dbReference>
<dbReference type="PANTHER" id="PTHR48070">
    <property type="entry name" value="ESTERASE OVCA2"/>
    <property type="match status" value="1"/>
</dbReference>
<dbReference type="SUPFAM" id="SSF53474">
    <property type="entry name" value="alpha/beta-Hydrolases"/>
    <property type="match status" value="1"/>
</dbReference>
<accession>A0AAN6TQ66</accession>